<protein>
    <submittedName>
        <fullName evidence="2">TORC1 subunit TCO89 family protein</fullName>
    </submittedName>
</protein>
<sequence>MTTEGPRIEKQEGSDRSRSPSVESDNSNFSRGNNKSNHNATHLRPTLQGTSRSVSSSNISVNTSSLTPHRKPHPSRLKSHNRSLSHNKLLNKLSTSTAPATTRPNLNRSKSTDGLTKGGRHTATIKRNNRSFTKITGLQPLTKTISNQSVKSNKSNSSLKGLSGAATTGGIKPMARKGKATLNLDDDDKEYEDVDEPPDESDDVVAPRPERFDSQETVSTTQSDSDQNIPSLYEQINRILPDPTPQNDVVYNNGPKLDVVDEGKPLDGNVAPSKNEPKRPDLVSSVQSSTEDVTQSNNLYGSSLLLSQSTGIVRKIEPVSAKVTEVYSNKHDPNVPQQPESVSGISFKANPMEAVNSNIAKPVTTNQNVSQKNSYQPDQTIFTNLQRTNNQYMQNKQGGERVPETRPIQNNKNANPLNNGANNYNEFLRSTSSSTDSSHGPSKNIETRTQQKLWLQRESSLLDVTNMDPARRSNFSNLSLNNLMFSHNYNQSHSSGQWPSNPNSYQSQHGISSTIVPLTPVTPGNVQGVPGFSSGMLTPDRGGSTVNVNGLLHMVQNAHQNSIQSRTEFERLNREYLNVRRHLNPVGESLNRIQNLIGDDSEIKVAKSKKRPDSGNPNANTFKEYAPSFQTKQAETMGSVNKIWQDAILSTLTSSRTGSYSQENITNQQSQPSVHRMSSFGQSSPYNKHGQHSSGRAVKLAQSQSHNG</sequence>
<feature type="region of interest" description="Disordered" evidence="1">
    <location>
        <begin position="1"/>
        <end position="294"/>
    </location>
</feature>
<feature type="compositionally biased region" description="Low complexity" evidence="1">
    <location>
        <begin position="428"/>
        <end position="438"/>
    </location>
</feature>
<accession>A0A8X7TCM5</accession>
<dbReference type="OrthoDB" id="5430106at2759"/>
<dbReference type="PANTHER" id="PTHR22794:SF2">
    <property type="entry name" value="THAP DOMAIN-CONTAINING PROTEIN 11"/>
    <property type="match status" value="1"/>
</dbReference>
<dbReference type="AlphaFoldDB" id="A0A8X7TCM5"/>
<feature type="compositionally biased region" description="Polar residues" evidence="1">
    <location>
        <begin position="656"/>
        <end position="673"/>
    </location>
</feature>
<feature type="compositionally biased region" description="Polar residues" evidence="1">
    <location>
        <begin position="19"/>
        <end position="40"/>
    </location>
</feature>
<dbReference type="PANTHER" id="PTHR22794">
    <property type="entry name" value="THAP DOMAIN PROTEIN 11"/>
    <property type="match status" value="1"/>
</dbReference>
<evidence type="ECO:0000313" key="2">
    <source>
        <dbReference type="EMBL" id="KAF6057383.1"/>
    </source>
</evidence>
<dbReference type="GO" id="GO:0000329">
    <property type="term" value="C:fungal-type vacuole membrane"/>
    <property type="evidence" value="ECO:0007669"/>
    <property type="project" value="TreeGrafter"/>
</dbReference>
<feature type="compositionally biased region" description="Polar residues" evidence="1">
    <location>
        <begin position="284"/>
        <end position="294"/>
    </location>
</feature>
<feature type="compositionally biased region" description="Polar residues" evidence="1">
    <location>
        <begin position="95"/>
        <end position="114"/>
    </location>
</feature>
<feature type="compositionally biased region" description="Basic residues" evidence="1">
    <location>
        <begin position="118"/>
        <end position="129"/>
    </location>
</feature>
<feature type="compositionally biased region" description="Acidic residues" evidence="1">
    <location>
        <begin position="184"/>
        <end position="203"/>
    </location>
</feature>
<name>A0A8X7TCM5_CANPA</name>
<feature type="region of interest" description="Disordered" evidence="1">
    <location>
        <begin position="428"/>
        <end position="447"/>
    </location>
</feature>
<feature type="compositionally biased region" description="Low complexity" evidence="1">
    <location>
        <begin position="410"/>
        <end position="420"/>
    </location>
</feature>
<reference evidence="2" key="1">
    <citation type="submission" date="2020-03" db="EMBL/GenBank/DDBJ databases">
        <title>FDA dAtabase for Regulatory Grade micrObial Sequences (FDA-ARGOS): Supporting development and validation of Infectious Disease Dx tests.</title>
        <authorList>
            <person name="Campos J."/>
            <person name="Goldberg B."/>
            <person name="Tallon L."/>
            <person name="Sadzewicz L."/>
            <person name="Vavikolanu K."/>
            <person name="Mehta A."/>
            <person name="Aluvathingal J."/>
            <person name="Nadendla S."/>
            <person name="Nandy P."/>
            <person name="Geyer C."/>
            <person name="Yan Y."/>
            <person name="Sichtig H."/>
        </authorList>
    </citation>
    <scope>NUCLEOTIDE SEQUENCE [LARGE SCALE GENOMIC DNA]</scope>
    <source>
        <strain evidence="2">FDAARGOS_652</strain>
    </source>
</reference>
<dbReference type="InterPro" id="IPR018857">
    <property type="entry name" value="TORC1_cplx_su_TCO89"/>
</dbReference>
<feature type="compositionally biased region" description="Polar residues" evidence="1">
    <location>
        <begin position="215"/>
        <end position="230"/>
    </location>
</feature>
<gene>
    <name evidence="2" type="ORF">FOB60_001938</name>
</gene>
<proteinExistence type="predicted"/>
<feature type="compositionally biased region" description="Basic residues" evidence="1">
    <location>
        <begin position="68"/>
        <end position="85"/>
    </location>
</feature>
<feature type="region of interest" description="Disordered" evidence="1">
    <location>
        <begin position="656"/>
        <end position="708"/>
    </location>
</feature>
<evidence type="ECO:0000256" key="1">
    <source>
        <dbReference type="SAM" id="MobiDB-lite"/>
    </source>
</evidence>
<feature type="region of interest" description="Disordered" evidence="1">
    <location>
        <begin position="396"/>
        <end position="420"/>
    </location>
</feature>
<feature type="compositionally biased region" description="Polar residues" evidence="1">
    <location>
        <begin position="130"/>
        <end position="145"/>
    </location>
</feature>
<dbReference type="Pfam" id="PF10452">
    <property type="entry name" value="TCO89"/>
    <property type="match status" value="2"/>
</dbReference>
<comment type="caution">
    <text evidence="2">The sequence shown here is derived from an EMBL/GenBank/DDBJ whole genome shotgun (WGS) entry which is preliminary data.</text>
</comment>
<dbReference type="Proteomes" id="UP000590412">
    <property type="component" value="Unassembled WGS sequence"/>
</dbReference>
<feature type="compositionally biased region" description="Low complexity" evidence="1">
    <location>
        <begin position="146"/>
        <end position="164"/>
    </location>
</feature>
<feature type="compositionally biased region" description="Basic and acidic residues" evidence="1">
    <location>
        <begin position="1"/>
        <end position="18"/>
    </location>
</feature>
<dbReference type="GO" id="GO:0031929">
    <property type="term" value="P:TOR signaling"/>
    <property type="evidence" value="ECO:0007669"/>
    <property type="project" value="InterPro"/>
</dbReference>
<feature type="compositionally biased region" description="Low complexity" evidence="1">
    <location>
        <begin position="50"/>
        <end position="65"/>
    </location>
</feature>
<dbReference type="GO" id="GO:0031931">
    <property type="term" value="C:TORC1 complex"/>
    <property type="evidence" value="ECO:0007669"/>
    <property type="project" value="InterPro"/>
</dbReference>
<organism evidence="2 3">
    <name type="scientific">Candida parapsilosis</name>
    <name type="common">Yeast</name>
    <dbReference type="NCBI Taxonomy" id="5480"/>
    <lineage>
        <taxon>Eukaryota</taxon>
        <taxon>Fungi</taxon>
        <taxon>Dikarya</taxon>
        <taxon>Ascomycota</taxon>
        <taxon>Saccharomycotina</taxon>
        <taxon>Pichiomycetes</taxon>
        <taxon>Debaryomycetaceae</taxon>
        <taxon>Candida/Lodderomyces clade</taxon>
        <taxon>Candida</taxon>
    </lineage>
</organism>
<evidence type="ECO:0000313" key="3">
    <source>
        <dbReference type="Proteomes" id="UP000590412"/>
    </source>
</evidence>
<dbReference type="EMBL" id="JABWAB010000003">
    <property type="protein sequence ID" value="KAF6057383.1"/>
    <property type="molecule type" value="Genomic_DNA"/>
</dbReference>